<evidence type="ECO:0000256" key="7">
    <source>
        <dbReference type="HAMAP-Rule" id="MF_00671"/>
    </source>
</evidence>
<dbReference type="Gene3D" id="2.120.10.30">
    <property type="entry name" value="TolB, C-terminal domain"/>
    <property type="match status" value="1"/>
</dbReference>
<feature type="domain" description="TolB N-terminal" evidence="8">
    <location>
        <begin position="22"/>
        <end position="120"/>
    </location>
</feature>
<dbReference type="PANTHER" id="PTHR36842">
    <property type="entry name" value="PROTEIN TOLB HOMOLOG"/>
    <property type="match status" value="1"/>
</dbReference>
<dbReference type="SUPFAM" id="SSF69304">
    <property type="entry name" value="Tricorn protease N-terminal domain"/>
    <property type="match status" value="1"/>
</dbReference>
<dbReference type="InterPro" id="IPR014167">
    <property type="entry name" value="Tol-Pal_TolB"/>
</dbReference>
<dbReference type="InterPro" id="IPR007195">
    <property type="entry name" value="TolB_N"/>
</dbReference>
<dbReference type="SUPFAM" id="SSF52964">
    <property type="entry name" value="TolB, N-terminal domain"/>
    <property type="match status" value="1"/>
</dbReference>
<dbReference type="OrthoDB" id="9802240at2"/>
<comment type="caution">
    <text evidence="9">The sequence shown here is derived from an EMBL/GenBank/DDBJ whole genome shotgun (WGS) entry which is preliminary data.</text>
</comment>
<comment type="subunit">
    <text evidence="7">The Tol-Pal system is composed of five core proteins: the inner membrane proteins TolA, TolQ and TolR, the periplasmic protein TolB and the outer membrane protein Pal. They form a network linking the inner and outer membranes and the peptidoglycan layer.</text>
</comment>
<comment type="similarity">
    <text evidence="2 7">Belongs to the TolB family.</text>
</comment>
<accession>A0A5C8P4F6</accession>
<keyword evidence="10" id="KW-1185">Reference proteome</keyword>
<dbReference type="Gene3D" id="3.40.50.10070">
    <property type="entry name" value="TolB, N-terminal domain"/>
    <property type="match status" value="1"/>
</dbReference>
<dbReference type="NCBIfam" id="TIGR02800">
    <property type="entry name" value="propeller_TolB"/>
    <property type="match status" value="1"/>
</dbReference>
<evidence type="ECO:0000259" key="8">
    <source>
        <dbReference type="Pfam" id="PF04052"/>
    </source>
</evidence>
<organism evidence="9 10">
    <name type="scientific">Zeimonas arvi</name>
    <dbReference type="NCBI Taxonomy" id="2498847"/>
    <lineage>
        <taxon>Bacteria</taxon>
        <taxon>Pseudomonadati</taxon>
        <taxon>Pseudomonadota</taxon>
        <taxon>Betaproteobacteria</taxon>
        <taxon>Burkholderiales</taxon>
        <taxon>Burkholderiaceae</taxon>
        <taxon>Zeimonas</taxon>
    </lineage>
</organism>
<sequence precursor="true">MRHLVLALLGALFLPFAASAQMRIDVSGVGATQYPIAIAQFASDGRAPQDVAAVVRGDLSRSGAFRIIEQAGTLSDTASIDFVDMRRRGADAVLTGSVSRLADGRYDIRYRLSDAVRQTTLGGESLVVSEADLRYGAHRIADWVYEKLTGEKGIFSTRIAFVSKQGNRYKLNIADWDGENVVTPLNSPEPIISPSWSKDGSRLAYVSFESKKPVVYVHTLASGQRKAVANFKGSNSAPAWSPDGSTLAVALTIDGLSQIYLIPAEGGGQPRRLTSSTSIDTEPVFTPDGRSLYFTSDRGGSPQIYRIPVSGGDATRVTFTGTYNVSPRVSPDGRLLAYVSRRDGRFLVVVRDLTSGAEQVLSDGGREESPSFAPNGRWIMYATQAGGRDSLVAASVDGRVRQRLTSNAGDIREPTWGPFSN</sequence>
<dbReference type="Pfam" id="PF07676">
    <property type="entry name" value="PD40"/>
    <property type="match status" value="5"/>
</dbReference>
<dbReference type="AlphaFoldDB" id="A0A5C8P4F6"/>
<evidence type="ECO:0000313" key="10">
    <source>
        <dbReference type="Proteomes" id="UP000321548"/>
    </source>
</evidence>
<keyword evidence="4 7" id="KW-0732">Signal</keyword>
<dbReference type="EMBL" id="VDUY01000001">
    <property type="protein sequence ID" value="TXL68512.1"/>
    <property type="molecule type" value="Genomic_DNA"/>
</dbReference>
<dbReference type="InterPro" id="IPR011659">
    <property type="entry name" value="WD40"/>
</dbReference>
<gene>
    <name evidence="7 9" type="primary">tolB</name>
    <name evidence="9" type="ORF">FHP08_02180</name>
</gene>
<reference evidence="9 10" key="1">
    <citation type="submission" date="2019-06" db="EMBL/GenBank/DDBJ databases">
        <title>Quisquiliibacterium sp. nov., isolated from a maize field.</title>
        <authorList>
            <person name="Lin S.-Y."/>
            <person name="Tsai C.-F."/>
            <person name="Young C.-C."/>
        </authorList>
    </citation>
    <scope>NUCLEOTIDE SEQUENCE [LARGE SCALE GENOMIC DNA]</scope>
    <source>
        <strain evidence="9 10">CC-CFT501</strain>
    </source>
</reference>
<dbReference type="GO" id="GO:0051301">
    <property type="term" value="P:cell division"/>
    <property type="evidence" value="ECO:0007669"/>
    <property type="project" value="UniProtKB-UniRule"/>
</dbReference>
<evidence type="ECO:0000256" key="4">
    <source>
        <dbReference type="ARBA" id="ARBA00022729"/>
    </source>
</evidence>
<protein>
    <recommendedName>
        <fullName evidence="7">Tol-Pal system protein TolB</fullName>
    </recommendedName>
</protein>
<evidence type="ECO:0000313" key="9">
    <source>
        <dbReference type="EMBL" id="TXL68512.1"/>
    </source>
</evidence>
<keyword evidence="5 7" id="KW-0574">Periplasm</keyword>
<dbReference type="RefSeq" id="WP_147702652.1">
    <property type="nucleotide sequence ID" value="NZ_VDUY01000001.1"/>
</dbReference>
<comment type="function">
    <text evidence="7">Part of the Tol-Pal system, which plays a role in outer membrane invagination during cell division and is important for maintaining outer membrane integrity.</text>
</comment>
<dbReference type="PANTHER" id="PTHR36842:SF1">
    <property type="entry name" value="PROTEIN TOLB"/>
    <property type="match status" value="1"/>
</dbReference>
<evidence type="ECO:0000256" key="1">
    <source>
        <dbReference type="ARBA" id="ARBA00004418"/>
    </source>
</evidence>
<dbReference type="InterPro" id="IPR011042">
    <property type="entry name" value="6-blade_b-propeller_TolB-like"/>
</dbReference>
<evidence type="ECO:0000256" key="5">
    <source>
        <dbReference type="ARBA" id="ARBA00022764"/>
    </source>
</evidence>
<evidence type="ECO:0000256" key="6">
    <source>
        <dbReference type="ARBA" id="ARBA00023306"/>
    </source>
</evidence>
<feature type="signal peptide" evidence="7">
    <location>
        <begin position="1"/>
        <end position="20"/>
    </location>
</feature>
<keyword evidence="3 7" id="KW-0132">Cell division</keyword>
<proteinExistence type="inferred from homology"/>
<dbReference type="GO" id="GO:0017038">
    <property type="term" value="P:protein import"/>
    <property type="evidence" value="ECO:0007669"/>
    <property type="project" value="InterPro"/>
</dbReference>
<feature type="chain" id="PRO_5023502923" description="Tol-Pal system protein TolB" evidence="7">
    <location>
        <begin position="21"/>
        <end position="421"/>
    </location>
</feature>
<dbReference type="GO" id="GO:0042597">
    <property type="term" value="C:periplasmic space"/>
    <property type="evidence" value="ECO:0007669"/>
    <property type="project" value="UniProtKB-SubCell"/>
</dbReference>
<dbReference type="Proteomes" id="UP000321548">
    <property type="component" value="Unassembled WGS sequence"/>
</dbReference>
<comment type="subcellular location">
    <subcellularLocation>
        <location evidence="1 7">Periplasm</location>
    </subcellularLocation>
</comment>
<dbReference type="HAMAP" id="MF_00671">
    <property type="entry name" value="TolB"/>
    <property type="match status" value="1"/>
</dbReference>
<keyword evidence="6 7" id="KW-0131">Cell cycle</keyword>
<name>A0A5C8P4F6_9BURK</name>
<dbReference type="Pfam" id="PF04052">
    <property type="entry name" value="TolB_N"/>
    <property type="match status" value="1"/>
</dbReference>
<evidence type="ECO:0000256" key="3">
    <source>
        <dbReference type="ARBA" id="ARBA00022618"/>
    </source>
</evidence>
<evidence type="ECO:0000256" key="2">
    <source>
        <dbReference type="ARBA" id="ARBA00009820"/>
    </source>
</evidence>